<dbReference type="PROSITE" id="PS00907">
    <property type="entry name" value="UROD_2"/>
    <property type="match status" value="1"/>
</dbReference>
<feature type="binding site" evidence="7">
    <location>
        <position position="272"/>
    </location>
    <ligand>
        <name>substrate</name>
    </ligand>
</feature>
<dbReference type="Proteomes" id="UP000292235">
    <property type="component" value="Chromosome"/>
</dbReference>
<dbReference type="InterPro" id="IPR006361">
    <property type="entry name" value="Uroporphyrinogen_deCO2ase_HemE"/>
</dbReference>
<feature type="binding site" evidence="7">
    <location>
        <begin position="93"/>
        <end position="97"/>
    </location>
    <ligand>
        <name>substrate</name>
    </ligand>
</feature>
<dbReference type="GO" id="GO:0004853">
    <property type="term" value="F:uroporphyrinogen decarboxylase activity"/>
    <property type="evidence" value="ECO:0007669"/>
    <property type="project" value="UniProtKB-UniRule"/>
</dbReference>
<dbReference type="InterPro" id="IPR038071">
    <property type="entry name" value="UROD/MetE-like_sf"/>
</dbReference>
<dbReference type="PANTHER" id="PTHR21091">
    <property type="entry name" value="METHYLTETRAHYDROFOLATE:HOMOCYSTEINE METHYLTRANSFERASE RELATED"/>
    <property type="match status" value="1"/>
</dbReference>
<keyword evidence="6 7" id="KW-0627">Porphyrin biosynthesis</keyword>
<feature type="binding site" evidence="7">
    <location>
        <position position="142"/>
    </location>
    <ligand>
        <name>substrate</name>
    </ligand>
</feature>
<feature type="region of interest" description="Disordered" evidence="10">
    <location>
        <begin position="40"/>
        <end position="64"/>
    </location>
</feature>
<comment type="caution">
    <text evidence="7">Lacks conserved residue(s) required for the propagation of feature annotation.</text>
</comment>
<evidence type="ECO:0000256" key="6">
    <source>
        <dbReference type="ARBA" id="ARBA00023244"/>
    </source>
</evidence>
<gene>
    <name evidence="7 13" type="primary">hemE</name>
    <name evidence="13" type="ORF">EKD16_14590</name>
</gene>
<evidence type="ECO:0000256" key="5">
    <source>
        <dbReference type="ARBA" id="ARBA00023239"/>
    </source>
</evidence>
<dbReference type="EMBL" id="CP036455">
    <property type="protein sequence ID" value="QBI54699.1"/>
    <property type="molecule type" value="Genomic_DNA"/>
</dbReference>
<evidence type="ECO:0000256" key="10">
    <source>
        <dbReference type="SAM" id="MobiDB-lite"/>
    </source>
</evidence>
<comment type="catalytic activity">
    <reaction evidence="7 8">
        <text>uroporphyrinogen III + 4 H(+) = coproporphyrinogen III + 4 CO2</text>
        <dbReference type="Rhea" id="RHEA:19865"/>
        <dbReference type="ChEBI" id="CHEBI:15378"/>
        <dbReference type="ChEBI" id="CHEBI:16526"/>
        <dbReference type="ChEBI" id="CHEBI:57308"/>
        <dbReference type="ChEBI" id="CHEBI:57309"/>
        <dbReference type="EC" id="4.1.1.37"/>
    </reaction>
</comment>
<evidence type="ECO:0000259" key="12">
    <source>
        <dbReference type="PROSITE" id="PS00907"/>
    </source>
</evidence>
<dbReference type="PROSITE" id="PS00906">
    <property type="entry name" value="UROD_1"/>
    <property type="match status" value="1"/>
</dbReference>
<keyword evidence="5 7" id="KW-0456">Lyase</keyword>
<evidence type="ECO:0000256" key="8">
    <source>
        <dbReference type="RuleBase" id="RU000554"/>
    </source>
</evidence>
<comment type="similarity">
    <text evidence="2 7 9">Belongs to the uroporphyrinogen decarboxylase family.</text>
</comment>
<evidence type="ECO:0000256" key="1">
    <source>
        <dbReference type="ARBA" id="ARBA00004804"/>
    </source>
</evidence>
<feature type="binding site" evidence="7">
    <location>
        <position position="217"/>
    </location>
    <ligand>
        <name>substrate</name>
    </ligand>
</feature>
<evidence type="ECO:0000256" key="9">
    <source>
        <dbReference type="RuleBase" id="RU004169"/>
    </source>
</evidence>
<comment type="function">
    <text evidence="7">Catalyzes the decarboxylation of four acetate groups of uroporphyrinogen-III to yield coproporphyrinogen-III.</text>
</comment>
<dbReference type="GO" id="GO:0005829">
    <property type="term" value="C:cytosol"/>
    <property type="evidence" value="ECO:0007669"/>
    <property type="project" value="TreeGrafter"/>
</dbReference>
<feature type="domain" description="Uroporphyrinogen decarboxylase (URO-D)" evidence="11">
    <location>
        <begin position="88"/>
        <end position="97"/>
    </location>
</feature>
<evidence type="ECO:0000259" key="11">
    <source>
        <dbReference type="PROSITE" id="PS00906"/>
    </source>
</evidence>
<organism evidence="13 14">
    <name type="scientific">Streptomonospora litoralis</name>
    <dbReference type="NCBI Taxonomy" id="2498135"/>
    <lineage>
        <taxon>Bacteria</taxon>
        <taxon>Bacillati</taxon>
        <taxon>Actinomycetota</taxon>
        <taxon>Actinomycetes</taxon>
        <taxon>Streptosporangiales</taxon>
        <taxon>Nocardiopsidaceae</taxon>
        <taxon>Streptomonospora</taxon>
    </lineage>
</organism>
<dbReference type="PANTHER" id="PTHR21091:SF169">
    <property type="entry name" value="UROPORPHYRINOGEN DECARBOXYLASE"/>
    <property type="match status" value="1"/>
</dbReference>
<feature type="site" description="Transition state stabilizer" evidence="7">
    <location>
        <position position="142"/>
    </location>
</feature>
<dbReference type="GO" id="GO:0006782">
    <property type="term" value="P:protoporphyrinogen IX biosynthetic process"/>
    <property type="evidence" value="ECO:0007669"/>
    <property type="project" value="UniProtKB-UniRule"/>
</dbReference>
<dbReference type="InterPro" id="IPR000257">
    <property type="entry name" value="Uroporphyrinogen_deCOase"/>
</dbReference>
<evidence type="ECO:0000256" key="7">
    <source>
        <dbReference type="HAMAP-Rule" id="MF_00218"/>
    </source>
</evidence>
<dbReference type="NCBIfam" id="TIGR01464">
    <property type="entry name" value="hemE"/>
    <property type="match status" value="1"/>
</dbReference>
<evidence type="ECO:0000256" key="2">
    <source>
        <dbReference type="ARBA" id="ARBA00009935"/>
    </source>
</evidence>
<sequence length="410" mass="44243">MSAFCNDLGTGAADGSAPLCPPSFLPAVSECSTPCRRVHGPGRIGPPRPGRAAQAGADTPNTWHDRGVTLHDSPFLRACRRLPVPHTPVWFMRQAGRSLPEYRRVRADVPMLDACARPDMIVEITMQPVHRYDVDAAIYFSDIVVPLKAIGVDLDIKAGVGPVVDEPVRDAEGVKRLRPLEPDDVTFVTEAVGELVSRLGERPLIGFAGGPFTLASYLIEGGPSKNHERTKALMYGEPLLWADLMQRLAAITVEFLRVQAAAGAGAVQLFDSWVGTLSAADYRESVLPYTSWIFERLAELQVPRIHFGVGTGELLSLLSEAGADVVGVDWRVPLEKAAQRVQPGTALQGNLDPAALFAPWDVVARRADDVVAGGAAAEGHIFNLGHGVLPDTDPDVLARLTEYVHTRTEH</sequence>
<dbReference type="AlphaFoldDB" id="A0A4P6Q6M2"/>
<proteinExistence type="inferred from homology"/>
<comment type="pathway">
    <text evidence="1 7 8">Porphyrin-containing compound metabolism; protoporphyrin-IX biosynthesis; coproporphyrinogen-III from 5-aminolevulinate: step 4/4.</text>
</comment>
<evidence type="ECO:0000313" key="14">
    <source>
        <dbReference type="Proteomes" id="UP000292235"/>
    </source>
</evidence>
<dbReference type="HAMAP" id="MF_00218">
    <property type="entry name" value="URO_D"/>
    <property type="match status" value="1"/>
</dbReference>
<keyword evidence="7" id="KW-0963">Cytoplasm</keyword>
<dbReference type="Gene3D" id="3.20.20.210">
    <property type="match status" value="1"/>
</dbReference>
<keyword evidence="14" id="KW-1185">Reference proteome</keyword>
<keyword evidence="4 7" id="KW-0210">Decarboxylase</keyword>
<feature type="domain" description="Uroporphyrinogen decarboxylase (URO-D)" evidence="12">
    <location>
        <begin position="205"/>
        <end position="221"/>
    </location>
</feature>
<feature type="binding site" evidence="7">
    <location>
        <position position="386"/>
    </location>
    <ligand>
        <name>substrate</name>
    </ligand>
</feature>
<evidence type="ECO:0000256" key="4">
    <source>
        <dbReference type="ARBA" id="ARBA00022793"/>
    </source>
</evidence>
<dbReference type="KEGG" id="strr:EKD16_14590"/>
<evidence type="ECO:0000313" key="13">
    <source>
        <dbReference type="EMBL" id="QBI54699.1"/>
    </source>
</evidence>
<dbReference type="EC" id="4.1.1.37" evidence="3 7"/>
<reference evidence="13 14" key="1">
    <citation type="submission" date="2019-02" db="EMBL/GenBank/DDBJ databases">
        <authorList>
            <person name="Khodamoradi S."/>
            <person name="Hahnke R.L."/>
            <person name="Kaempfer P."/>
            <person name="Schumann P."/>
            <person name="Rohde M."/>
            <person name="Steinert M."/>
            <person name="Luzhetskyy A."/>
            <person name="Wink J."/>
            <person name="Ruckert C."/>
        </authorList>
    </citation>
    <scope>NUCLEOTIDE SEQUENCE [LARGE SCALE GENOMIC DNA]</scope>
    <source>
        <strain evidence="13 14">M2</strain>
    </source>
</reference>
<dbReference type="CDD" id="cd00717">
    <property type="entry name" value="URO-D"/>
    <property type="match status" value="1"/>
</dbReference>
<protein>
    <recommendedName>
        <fullName evidence="3 7">Uroporphyrinogen decarboxylase</fullName>
        <shortName evidence="7">UPD</shortName>
        <shortName evidence="7">URO-D</shortName>
        <ecNumber evidence="3 7">4.1.1.37</ecNumber>
    </recommendedName>
</protein>
<dbReference type="Pfam" id="PF01208">
    <property type="entry name" value="URO-D"/>
    <property type="match status" value="1"/>
</dbReference>
<evidence type="ECO:0000256" key="3">
    <source>
        <dbReference type="ARBA" id="ARBA00012288"/>
    </source>
</evidence>
<comment type="subunit">
    <text evidence="7">Homodimer.</text>
</comment>
<dbReference type="UniPathway" id="UPA00251">
    <property type="reaction ID" value="UER00321"/>
</dbReference>
<name>A0A4P6Q6M2_9ACTN</name>
<comment type="subcellular location">
    <subcellularLocation>
        <location evidence="7">Cytoplasm</location>
    </subcellularLocation>
</comment>
<accession>A0A4P6Q6M2</accession>
<dbReference type="SUPFAM" id="SSF51726">
    <property type="entry name" value="UROD/MetE-like"/>
    <property type="match status" value="1"/>
</dbReference>